<feature type="transmembrane region" description="Helical" evidence="1">
    <location>
        <begin position="45"/>
        <end position="70"/>
    </location>
</feature>
<comment type="caution">
    <text evidence="2">The sequence shown here is derived from an EMBL/GenBank/DDBJ whole genome shotgun (WGS) entry which is preliminary data.</text>
</comment>
<feature type="transmembrane region" description="Helical" evidence="1">
    <location>
        <begin position="91"/>
        <end position="117"/>
    </location>
</feature>
<dbReference type="Proteomes" id="UP001153365">
    <property type="component" value="Unassembled WGS sequence"/>
</dbReference>
<accession>A0AAV0AJY5</accession>
<feature type="transmembrane region" description="Helical" evidence="1">
    <location>
        <begin position="176"/>
        <end position="201"/>
    </location>
</feature>
<reference evidence="2" key="1">
    <citation type="submission" date="2022-06" db="EMBL/GenBank/DDBJ databases">
        <authorList>
            <consortium name="SYNGENTA / RWTH Aachen University"/>
        </authorList>
    </citation>
    <scope>NUCLEOTIDE SEQUENCE</scope>
</reference>
<protein>
    <recommendedName>
        <fullName evidence="4">G-protein coupled receptors family 1 profile domain-containing protein</fullName>
    </recommendedName>
</protein>
<keyword evidence="1" id="KW-1133">Transmembrane helix</keyword>
<sequence>MSRLALNTAPELTCISSLSDSSFDGVYHAVQSFLGSKHNPQSFSWARITLITMLFAHFIMLLLALAVIFLRLPTRKFTLGSITRHGVLRPNATGCVTICCILFDIFAIIGLAMQLAIDCGISNPEAKAHIPGIKYVIIWFGVWCFCWSTACQYICARWDPPWKLGANDRALNVVPFPVIVMLNVTFVGVAFISITISATIFTLSNQRYIDLIRAIDNLGPKLISLKIKSNNSSTLVGVNLPMEPLHELDHLIYNFSHWLKIRILTCLGLNSCLLFVYTPFIFFTYIQLKRFMQFAPKEWAESKNGPQKHQPAQKKGFKIDCKKEMRSLLITAATIFSVFLVEWPLLVWEFIHISAGHCKSDEGLVMREMVANIFATLNIILHKFQLT</sequence>
<organism evidence="2 3">
    <name type="scientific">Phakopsora pachyrhizi</name>
    <name type="common">Asian soybean rust disease fungus</name>
    <dbReference type="NCBI Taxonomy" id="170000"/>
    <lineage>
        <taxon>Eukaryota</taxon>
        <taxon>Fungi</taxon>
        <taxon>Dikarya</taxon>
        <taxon>Basidiomycota</taxon>
        <taxon>Pucciniomycotina</taxon>
        <taxon>Pucciniomycetes</taxon>
        <taxon>Pucciniales</taxon>
        <taxon>Phakopsoraceae</taxon>
        <taxon>Phakopsora</taxon>
    </lineage>
</organism>
<name>A0AAV0AJY5_PHAPC</name>
<evidence type="ECO:0008006" key="4">
    <source>
        <dbReference type="Google" id="ProtNLM"/>
    </source>
</evidence>
<evidence type="ECO:0000256" key="1">
    <source>
        <dbReference type="SAM" id="Phobius"/>
    </source>
</evidence>
<keyword evidence="1" id="KW-0472">Membrane</keyword>
<evidence type="ECO:0000313" key="3">
    <source>
        <dbReference type="Proteomes" id="UP001153365"/>
    </source>
</evidence>
<dbReference type="EMBL" id="CALTRL010000203">
    <property type="protein sequence ID" value="CAH7667104.1"/>
    <property type="molecule type" value="Genomic_DNA"/>
</dbReference>
<evidence type="ECO:0000313" key="2">
    <source>
        <dbReference type="EMBL" id="CAH7667104.1"/>
    </source>
</evidence>
<feature type="transmembrane region" description="Helical" evidence="1">
    <location>
        <begin position="328"/>
        <end position="351"/>
    </location>
</feature>
<feature type="transmembrane region" description="Helical" evidence="1">
    <location>
        <begin position="261"/>
        <end position="286"/>
    </location>
</feature>
<gene>
    <name evidence="2" type="ORF">PPACK8108_LOCUS1489</name>
</gene>
<proteinExistence type="predicted"/>
<dbReference type="AlphaFoldDB" id="A0AAV0AJY5"/>
<feature type="transmembrane region" description="Helical" evidence="1">
    <location>
        <begin position="363"/>
        <end position="381"/>
    </location>
</feature>
<keyword evidence="3" id="KW-1185">Reference proteome</keyword>
<keyword evidence="1" id="KW-0812">Transmembrane</keyword>